<reference evidence="1" key="1">
    <citation type="submission" date="2024-12" db="EMBL/GenBank/DDBJ databases">
        <title>Comparative genomics and development of molecular markers within Purpureocillium lilacinum and among Purpureocillium species.</title>
        <authorList>
            <person name="Yeh Z.-Y."/>
            <person name="Ni N.-T."/>
            <person name="Lo P.-H."/>
            <person name="Mushyakhwo K."/>
            <person name="Lin C.-F."/>
            <person name="Nai Y.-S."/>
        </authorList>
    </citation>
    <scope>NUCLEOTIDE SEQUENCE</scope>
    <source>
        <strain evidence="1">NCHU-NPUST-175</strain>
    </source>
</reference>
<protein>
    <submittedName>
        <fullName evidence="1">Uncharacterized protein</fullName>
    </submittedName>
</protein>
<name>A0ACC4E9A9_PURLI</name>
<evidence type="ECO:0000313" key="2">
    <source>
        <dbReference type="Proteomes" id="UP001638806"/>
    </source>
</evidence>
<evidence type="ECO:0000313" key="1">
    <source>
        <dbReference type="EMBL" id="KAL3964241.1"/>
    </source>
</evidence>
<comment type="caution">
    <text evidence="1">The sequence shown here is derived from an EMBL/GenBank/DDBJ whole genome shotgun (WGS) entry which is preliminary data.</text>
</comment>
<sequence>MLTGTQIVVADGSLVNANRTSHPDLFRALKGGANNFGIVTRFDLATFPQGNISSTSLVHDISQREAVFSAFTDIANTVPFDPYTSLRDGPALQLDIRLSNSSAITSLSTLADEAPTPPLARNWLFATATFKASTSLLVDIFEVLNETLYSFNPQGGVVWDVALEPLAGAMLSRPQSNGDNVLGIESSDKGFVLLLSALWPNSSSRQAVQNRAKQALSRVEACAKTKNQLQAFQYLNYAAPYQAPLASYGHKNVEFLLKSPRCV</sequence>
<dbReference type="EMBL" id="JBGNUJ010000002">
    <property type="protein sequence ID" value="KAL3964241.1"/>
    <property type="molecule type" value="Genomic_DNA"/>
</dbReference>
<organism evidence="1 2">
    <name type="scientific">Purpureocillium lilacinum</name>
    <name type="common">Paecilomyces lilacinus</name>
    <dbReference type="NCBI Taxonomy" id="33203"/>
    <lineage>
        <taxon>Eukaryota</taxon>
        <taxon>Fungi</taxon>
        <taxon>Dikarya</taxon>
        <taxon>Ascomycota</taxon>
        <taxon>Pezizomycotina</taxon>
        <taxon>Sordariomycetes</taxon>
        <taxon>Hypocreomycetidae</taxon>
        <taxon>Hypocreales</taxon>
        <taxon>Ophiocordycipitaceae</taxon>
        <taxon>Purpureocillium</taxon>
    </lineage>
</organism>
<accession>A0ACC4E9A9</accession>
<gene>
    <name evidence="1" type="ORF">ACCO45_001245</name>
</gene>
<proteinExistence type="predicted"/>
<keyword evidence="2" id="KW-1185">Reference proteome</keyword>
<dbReference type="Proteomes" id="UP001638806">
    <property type="component" value="Unassembled WGS sequence"/>
</dbReference>